<keyword evidence="2" id="KW-0812">Transmembrane</keyword>
<evidence type="ECO:0000256" key="2">
    <source>
        <dbReference type="SAM" id="Phobius"/>
    </source>
</evidence>
<keyword evidence="4" id="KW-1185">Reference proteome</keyword>
<keyword evidence="2" id="KW-1133">Transmembrane helix</keyword>
<feature type="region of interest" description="Disordered" evidence="1">
    <location>
        <begin position="32"/>
        <end position="57"/>
    </location>
</feature>
<name>A0AAQ4DIN1_AMBAM</name>
<sequence>MQRSSEVQRARVQSGAVESVLVAGSQERFSVREDVGGRHVPEQCRDKDSGKRRKQRIAVTRGDLDPEWYPPEDASHDGRWLRYTSFVVCLAAAASATLFVTPVVLTGWMANCQQGCFYLDEDPRRSLDSSVHPCDDFYRSSAFTVQALDKYRTAFNKRIVKDILLQKVPLHSTKASGKAAGFLFRCLSK</sequence>
<dbReference type="EMBL" id="JARKHS020030206">
    <property type="protein sequence ID" value="KAK8762321.1"/>
    <property type="molecule type" value="Genomic_DNA"/>
</dbReference>
<comment type="caution">
    <text evidence="3">The sequence shown here is derived from an EMBL/GenBank/DDBJ whole genome shotgun (WGS) entry which is preliminary data.</text>
</comment>
<feature type="non-terminal residue" evidence="3">
    <location>
        <position position="189"/>
    </location>
</feature>
<feature type="compositionally biased region" description="Basic and acidic residues" evidence="1">
    <location>
        <begin position="32"/>
        <end position="49"/>
    </location>
</feature>
<evidence type="ECO:0000256" key="1">
    <source>
        <dbReference type="SAM" id="MobiDB-lite"/>
    </source>
</evidence>
<evidence type="ECO:0000313" key="3">
    <source>
        <dbReference type="EMBL" id="KAK8762321.1"/>
    </source>
</evidence>
<proteinExistence type="predicted"/>
<keyword evidence="2" id="KW-0472">Membrane</keyword>
<dbReference type="Proteomes" id="UP001321473">
    <property type="component" value="Unassembled WGS sequence"/>
</dbReference>
<reference evidence="3 4" key="1">
    <citation type="journal article" date="2023" name="Arcadia Sci">
        <title>De novo assembly of a long-read Amblyomma americanum tick genome.</title>
        <authorList>
            <person name="Chou S."/>
            <person name="Poskanzer K.E."/>
            <person name="Rollins M."/>
            <person name="Thuy-Boun P.S."/>
        </authorList>
    </citation>
    <scope>NUCLEOTIDE SEQUENCE [LARGE SCALE GENOMIC DNA]</scope>
    <source>
        <strain evidence="3">F_SG_1</strain>
        <tissue evidence="3">Salivary glands</tissue>
    </source>
</reference>
<protein>
    <submittedName>
        <fullName evidence="3">Uncharacterized protein</fullName>
    </submittedName>
</protein>
<organism evidence="3 4">
    <name type="scientific">Amblyomma americanum</name>
    <name type="common">Lone star tick</name>
    <dbReference type="NCBI Taxonomy" id="6943"/>
    <lineage>
        <taxon>Eukaryota</taxon>
        <taxon>Metazoa</taxon>
        <taxon>Ecdysozoa</taxon>
        <taxon>Arthropoda</taxon>
        <taxon>Chelicerata</taxon>
        <taxon>Arachnida</taxon>
        <taxon>Acari</taxon>
        <taxon>Parasitiformes</taxon>
        <taxon>Ixodida</taxon>
        <taxon>Ixodoidea</taxon>
        <taxon>Ixodidae</taxon>
        <taxon>Amblyomminae</taxon>
        <taxon>Amblyomma</taxon>
    </lineage>
</organism>
<gene>
    <name evidence="3" type="ORF">V5799_026412</name>
</gene>
<dbReference type="AlphaFoldDB" id="A0AAQ4DIN1"/>
<feature type="transmembrane region" description="Helical" evidence="2">
    <location>
        <begin position="86"/>
        <end position="110"/>
    </location>
</feature>
<accession>A0AAQ4DIN1</accession>
<evidence type="ECO:0000313" key="4">
    <source>
        <dbReference type="Proteomes" id="UP001321473"/>
    </source>
</evidence>